<dbReference type="EMBL" id="CAJPWZ010002690">
    <property type="protein sequence ID" value="CAG2243067.1"/>
    <property type="molecule type" value="Genomic_DNA"/>
</dbReference>
<reference evidence="2" key="1">
    <citation type="submission" date="2021-03" db="EMBL/GenBank/DDBJ databases">
        <authorList>
            <person name="Bekaert M."/>
        </authorList>
    </citation>
    <scope>NUCLEOTIDE SEQUENCE</scope>
</reference>
<proteinExistence type="predicted"/>
<sequence length="441" mass="50737">MYFNTRNALPGTITHSNGKSFFDEESDDGFVISDLQSSSTPFNLYSALERFGDTITEENEDLFDDACSPQESSPFNNDKDKITLDYSISKKVEKLRFTAKSENTNVKSVKRCTQEENSETRKGRKENNTRMYNSNKSKVHPNLSCVRRRSSLNDVAQMFPYGCDEYSTYTEKESKMDVNEFNRSVKFENSVFQDSQYMRRRSSLNGISQLRASNKDENTKEISVKSSHLDRYCIDRFSKLNEQSMDKDIKQTKRWSSLDDVNKEKHTNDNNNSEIKDNVISRICHSVDIDSNDIISISQNSSTKAALRSTKSATNLREFLVNSKIVLPEKMMRYCSEGQIKTDKVEIAAAGHDFRVQLKDNNALQRKQNENKVEQSVHLIEDSCVGEKTEFKTGKYSSDIQNKDLSSYENDSVQAKPLEWLSKSKIRQSKREHHMMSPACF</sequence>
<protein>
    <submittedName>
        <fullName evidence="2">Uncharacterized protein</fullName>
    </submittedName>
</protein>
<comment type="caution">
    <text evidence="2">The sequence shown here is derived from an EMBL/GenBank/DDBJ whole genome shotgun (WGS) entry which is preliminary data.</text>
</comment>
<organism evidence="2 3">
    <name type="scientific">Mytilus edulis</name>
    <name type="common">Blue mussel</name>
    <dbReference type="NCBI Taxonomy" id="6550"/>
    <lineage>
        <taxon>Eukaryota</taxon>
        <taxon>Metazoa</taxon>
        <taxon>Spiralia</taxon>
        <taxon>Lophotrochozoa</taxon>
        <taxon>Mollusca</taxon>
        <taxon>Bivalvia</taxon>
        <taxon>Autobranchia</taxon>
        <taxon>Pteriomorphia</taxon>
        <taxon>Mytilida</taxon>
        <taxon>Mytiloidea</taxon>
        <taxon>Mytilidae</taxon>
        <taxon>Mytilinae</taxon>
        <taxon>Mytilus</taxon>
    </lineage>
</organism>
<dbReference type="AlphaFoldDB" id="A0A8S3ULE0"/>
<feature type="region of interest" description="Disordered" evidence="1">
    <location>
        <begin position="113"/>
        <end position="138"/>
    </location>
</feature>
<dbReference type="OrthoDB" id="6100003at2759"/>
<accession>A0A8S3ULE0</accession>
<evidence type="ECO:0000256" key="1">
    <source>
        <dbReference type="SAM" id="MobiDB-lite"/>
    </source>
</evidence>
<evidence type="ECO:0000313" key="3">
    <source>
        <dbReference type="Proteomes" id="UP000683360"/>
    </source>
</evidence>
<keyword evidence="3" id="KW-1185">Reference proteome</keyword>
<evidence type="ECO:0000313" key="2">
    <source>
        <dbReference type="EMBL" id="CAG2243067.1"/>
    </source>
</evidence>
<dbReference type="Proteomes" id="UP000683360">
    <property type="component" value="Unassembled WGS sequence"/>
</dbReference>
<gene>
    <name evidence="2" type="ORF">MEDL_55212</name>
</gene>
<name>A0A8S3ULE0_MYTED</name>
<feature type="compositionally biased region" description="Basic and acidic residues" evidence="1">
    <location>
        <begin position="113"/>
        <end position="128"/>
    </location>
</feature>